<comment type="caution">
    <text evidence="1">The sequence shown here is derived from an EMBL/GenBank/DDBJ whole genome shotgun (WGS) entry which is preliminary data.</text>
</comment>
<evidence type="ECO:0000313" key="1">
    <source>
        <dbReference type="EMBL" id="KAK3065424.1"/>
    </source>
</evidence>
<name>A0ACC3DCW4_9PEZI</name>
<reference evidence="1" key="1">
    <citation type="submission" date="2024-09" db="EMBL/GenBank/DDBJ databases">
        <title>Black Yeasts Isolated from many extreme environments.</title>
        <authorList>
            <person name="Coleine C."/>
            <person name="Stajich J.E."/>
            <person name="Selbmann L."/>
        </authorList>
    </citation>
    <scope>NUCLEOTIDE SEQUENCE</scope>
    <source>
        <strain evidence="1">CCFEE 5737</strain>
    </source>
</reference>
<keyword evidence="2" id="KW-1185">Reference proteome</keyword>
<organism evidence="1 2">
    <name type="scientific">Coniosporium uncinatum</name>
    <dbReference type="NCBI Taxonomy" id="93489"/>
    <lineage>
        <taxon>Eukaryota</taxon>
        <taxon>Fungi</taxon>
        <taxon>Dikarya</taxon>
        <taxon>Ascomycota</taxon>
        <taxon>Pezizomycotina</taxon>
        <taxon>Dothideomycetes</taxon>
        <taxon>Dothideomycetes incertae sedis</taxon>
        <taxon>Coniosporium</taxon>
    </lineage>
</organism>
<protein>
    <submittedName>
        <fullName evidence="1">Uncharacterized protein</fullName>
    </submittedName>
</protein>
<accession>A0ACC3DCW4</accession>
<sequence length="246" mass="27751">MSLVTKRGRRAPTLDDDLSDIEKGTATHQKNMWRMGKVQLFRRNFHFVSMFAFSTVLMASWEVALGIATIGLLDGGTAGLIWMFFISWWGFMAVNTSMAEMASTAPTSGGQYHWVSEFAPPRYQKFLSYLIGWLSLMIQGLLVLNYPDSYVFQRWHDSLLIMAVSGLAVVVNTVLAKHLPRIEGFVLAVHLLGYFCILIPLWVLAPIGEPRTVFTEFSSFLGWDKGYALTQYPHFNLSGQLIPESL</sequence>
<evidence type="ECO:0000313" key="2">
    <source>
        <dbReference type="Proteomes" id="UP001186974"/>
    </source>
</evidence>
<gene>
    <name evidence="1" type="ORF">LTS18_009267</name>
</gene>
<dbReference type="Proteomes" id="UP001186974">
    <property type="component" value="Unassembled WGS sequence"/>
</dbReference>
<proteinExistence type="predicted"/>
<dbReference type="EMBL" id="JAWDJW010006336">
    <property type="protein sequence ID" value="KAK3065424.1"/>
    <property type="molecule type" value="Genomic_DNA"/>
</dbReference>